<evidence type="ECO:0000313" key="2">
    <source>
        <dbReference type="EMBL" id="HIX52931.1"/>
    </source>
</evidence>
<protein>
    <submittedName>
        <fullName evidence="2">Uncharacterized protein</fullName>
    </submittedName>
</protein>
<sequence length="217" mass="24908">MKIWKVLAAGLALSALASSPAYAGNWVHDRNGWWWQEEDGSYPRSQWKWLDGDGDCLAECYYFDSEGYMVTDAIVGMDYEVNEDGAWVEDGQVQQMIVAYGGSVIGTDDYLINLPESWKGNFYIAQTDDCLRVYFYPPGENAREIFEVHRVGSLEEKRRITAQMENKKELGWCRGHYYISGLPKNASMVGYGPGERETIRLMTADYEKNMGKYFEFQ</sequence>
<reference evidence="2" key="2">
    <citation type="submission" date="2021-04" db="EMBL/GenBank/DDBJ databases">
        <authorList>
            <person name="Gilroy R."/>
        </authorList>
    </citation>
    <scope>NUCLEOTIDE SEQUENCE</scope>
    <source>
        <strain evidence="2">ChiGjej4B4-12881</strain>
    </source>
</reference>
<accession>A0A9D2AXN4</accession>
<gene>
    <name evidence="2" type="ORF">IAA28_09025</name>
</gene>
<name>A0A9D2AXN4_9FIRM</name>
<evidence type="ECO:0000313" key="3">
    <source>
        <dbReference type="Proteomes" id="UP000886780"/>
    </source>
</evidence>
<dbReference type="EMBL" id="DXEU01000162">
    <property type="protein sequence ID" value="HIX52931.1"/>
    <property type="molecule type" value="Genomic_DNA"/>
</dbReference>
<keyword evidence="1" id="KW-0732">Signal</keyword>
<organism evidence="2 3">
    <name type="scientific">Candidatus Lachnoclostridium stercoripullorum</name>
    <dbReference type="NCBI Taxonomy" id="2838635"/>
    <lineage>
        <taxon>Bacteria</taxon>
        <taxon>Bacillati</taxon>
        <taxon>Bacillota</taxon>
        <taxon>Clostridia</taxon>
        <taxon>Lachnospirales</taxon>
        <taxon>Lachnospiraceae</taxon>
    </lineage>
</organism>
<proteinExistence type="predicted"/>
<feature type="chain" id="PRO_5039337416" evidence="1">
    <location>
        <begin position="24"/>
        <end position="217"/>
    </location>
</feature>
<feature type="signal peptide" evidence="1">
    <location>
        <begin position="1"/>
        <end position="23"/>
    </location>
</feature>
<dbReference type="SUPFAM" id="SSF69360">
    <property type="entry name" value="Cell wall binding repeat"/>
    <property type="match status" value="1"/>
</dbReference>
<dbReference type="Gene3D" id="2.10.270.10">
    <property type="entry name" value="Cholin Binding"/>
    <property type="match status" value="1"/>
</dbReference>
<dbReference type="AlphaFoldDB" id="A0A9D2AXN4"/>
<comment type="caution">
    <text evidence="2">The sequence shown here is derived from an EMBL/GenBank/DDBJ whole genome shotgun (WGS) entry which is preliminary data.</text>
</comment>
<dbReference type="Proteomes" id="UP000886780">
    <property type="component" value="Unassembled WGS sequence"/>
</dbReference>
<reference evidence="2" key="1">
    <citation type="journal article" date="2021" name="PeerJ">
        <title>Extensive microbial diversity within the chicken gut microbiome revealed by metagenomics and culture.</title>
        <authorList>
            <person name="Gilroy R."/>
            <person name="Ravi A."/>
            <person name="Getino M."/>
            <person name="Pursley I."/>
            <person name="Horton D.L."/>
            <person name="Alikhan N.F."/>
            <person name="Baker D."/>
            <person name="Gharbi K."/>
            <person name="Hall N."/>
            <person name="Watson M."/>
            <person name="Adriaenssens E.M."/>
            <person name="Foster-Nyarko E."/>
            <person name="Jarju S."/>
            <person name="Secka A."/>
            <person name="Antonio M."/>
            <person name="Oren A."/>
            <person name="Chaudhuri R.R."/>
            <person name="La Ragione R."/>
            <person name="Hildebrand F."/>
            <person name="Pallen M.J."/>
        </authorList>
    </citation>
    <scope>NUCLEOTIDE SEQUENCE</scope>
    <source>
        <strain evidence="2">ChiGjej4B4-12881</strain>
    </source>
</reference>
<evidence type="ECO:0000256" key="1">
    <source>
        <dbReference type="SAM" id="SignalP"/>
    </source>
</evidence>